<reference evidence="2 3" key="1">
    <citation type="submission" date="2018-11" db="EMBL/GenBank/DDBJ databases">
        <authorList>
            <consortium name="Pathogen Informatics"/>
        </authorList>
    </citation>
    <scope>NUCLEOTIDE SEQUENCE [LARGE SCALE GENOMIC DNA]</scope>
</reference>
<evidence type="ECO:0000313" key="2">
    <source>
        <dbReference type="EMBL" id="VDN17602.1"/>
    </source>
</evidence>
<dbReference type="SMART" id="SM00612">
    <property type="entry name" value="Kelch"/>
    <property type="match status" value="1"/>
</dbReference>
<proteinExistence type="predicted"/>
<keyword evidence="3" id="KW-1185">Reference proteome</keyword>
<dbReference type="Gene3D" id="2.120.10.80">
    <property type="entry name" value="Kelch-type beta propeller"/>
    <property type="match status" value="1"/>
</dbReference>
<keyword evidence="1" id="KW-0880">Kelch repeat</keyword>
<dbReference type="EMBL" id="UYRU01068354">
    <property type="protein sequence ID" value="VDN17602.1"/>
    <property type="molecule type" value="Genomic_DNA"/>
</dbReference>
<dbReference type="AlphaFoldDB" id="A0A3P7PCD0"/>
<evidence type="ECO:0000313" key="3">
    <source>
        <dbReference type="Proteomes" id="UP000281553"/>
    </source>
</evidence>
<dbReference type="SUPFAM" id="SSF117281">
    <property type="entry name" value="Kelch motif"/>
    <property type="match status" value="1"/>
</dbReference>
<evidence type="ECO:0008006" key="4">
    <source>
        <dbReference type="Google" id="ProtNLM"/>
    </source>
</evidence>
<dbReference type="Proteomes" id="UP000281553">
    <property type="component" value="Unassembled WGS sequence"/>
</dbReference>
<organism evidence="2 3">
    <name type="scientific">Dibothriocephalus latus</name>
    <name type="common">Fish tapeworm</name>
    <name type="synonym">Diphyllobothrium latum</name>
    <dbReference type="NCBI Taxonomy" id="60516"/>
    <lineage>
        <taxon>Eukaryota</taxon>
        <taxon>Metazoa</taxon>
        <taxon>Spiralia</taxon>
        <taxon>Lophotrochozoa</taxon>
        <taxon>Platyhelminthes</taxon>
        <taxon>Cestoda</taxon>
        <taxon>Eucestoda</taxon>
        <taxon>Diphyllobothriidea</taxon>
        <taxon>Diphyllobothriidae</taxon>
        <taxon>Dibothriocephalus</taxon>
    </lineage>
</organism>
<dbReference type="InterPro" id="IPR006652">
    <property type="entry name" value="Kelch_1"/>
</dbReference>
<gene>
    <name evidence="2" type="ORF">DILT_LOCUS12972</name>
</gene>
<name>A0A3P7PCD0_DIBLA</name>
<accession>A0A3P7PCD0</accession>
<dbReference type="Pfam" id="PF01344">
    <property type="entry name" value="Kelch_1"/>
    <property type="match status" value="1"/>
</dbReference>
<evidence type="ECO:0000256" key="1">
    <source>
        <dbReference type="ARBA" id="ARBA00022441"/>
    </source>
</evidence>
<dbReference type="InterPro" id="IPR015915">
    <property type="entry name" value="Kelch-typ_b-propeller"/>
</dbReference>
<sequence>MVHQETQLFEDEPALIRCLPQLNDLRLAGELTDLSIELDCIFAIGGRAEDASFSTVDKFDTKKRRWVELAPLYRERFNHSAVSVQVGRERVICVFGGWTRNYEEEYLKTCELYSPREDR</sequence>
<protein>
    <recommendedName>
        <fullName evidence="4">Kelch repeat protein</fullName>
    </recommendedName>
</protein>